<evidence type="ECO:0000256" key="1">
    <source>
        <dbReference type="SAM" id="SignalP"/>
    </source>
</evidence>
<keyword evidence="1" id="KW-0732">Signal</keyword>
<name>A0A3S9N064_9FLAO</name>
<dbReference type="InterPro" id="IPR050229">
    <property type="entry name" value="GlpE_sulfurtransferase"/>
</dbReference>
<dbReference type="EMBL" id="CP034549">
    <property type="protein sequence ID" value="AZQ44935.1"/>
    <property type="molecule type" value="Genomic_DNA"/>
</dbReference>
<dbReference type="PROSITE" id="PS51257">
    <property type="entry name" value="PROKAR_LIPOPROTEIN"/>
    <property type="match status" value="1"/>
</dbReference>
<dbReference type="SMART" id="SM00450">
    <property type="entry name" value="RHOD"/>
    <property type="match status" value="1"/>
</dbReference>
<evidence type="ECO:0000313" key="3">
    <source>
        <dbReference type="EMBL" id="AZQ44935.1"/>
    </source>
</evidence>
<dbReference type="SUPFAM" id="SSF52821">
    <property type="entry name" value="Rhodanese/Cell cycle control phosphatase"/>
    <property type="match status" value="1"/>
</dbReference>
<accession>A0A3S9N064</accession>
<feature type="chain" id="PRO_5019082431" evidence="1">
    <location>
        <begin position="25"/>
        <end position="134"/>
    </location>
</feature>
<dbReference type="AlphaFoldDB" id="A0A3S9N064"/>
<proteinExistence type="predicted"/>
<keyword evidence="4" id="KW-1185">Reference proteome</keyword>
<dbReference type="Pfam" id="PF00581">
    <property type="entry name" value="Rhodanese"/>
    <property type="match status" value="1"/>
</dbReference>
<evidence type="ECO:0000313" key="4">
    <source>
        <dbReference type="Proteomes" id="UP000279600"/>
    </source>
</evidence>
<dbReference type="PROSITE" id="PS50206">
    <property type="entry name" value="RHODANESE_3"/>
    <property type="match status" value="1"/>
</dbReference>
<dbReference type="PANTHER" id="PTHR43031:SF1">
    <property type="entry name" value="PYRIDINE NUCLEOTIDE-DISULPHIDE OXIDOREDUCTASE"/>
    <property type="match status" value="1"/>
</dbReference>
<dbReference type="PANTHER" id="PTHR43031">
    <property type="entry name" value="FAD-DEPENDENT OXIDOREDUCTASE"/>
    <property type="match status" value="1"/>
</dbReference>
<dbReference type="InterPro" id="IPR001763">
    <property type="entry name" value="Rhodanese-like_dom"/>
</dbReference>
<organism evidence="3 4">
    <name type="scientific">Nonlabens ponticola</name>
    <dbReference type="NCBI Taxonomy" id="2496866"/>
    <lineage>
        <taxon>Bacteria</taxon>
        <taxon>Pseudomonadati</taxon>
        <taxon>Bacteroidota</taxon>
        <taxon>Flavobacteriia</taxon>
        <taxon>Flavobacteriales</taxon>
        <taxon>Flavobacteriaceae</taxon>
        <taxon>Nonlabens</taxon>
    </lineage>
</organism>
<dbReference type="CDD" id="cd00158">
    <property type="entry name" value="RHOD"/>
    <property type="match status" value="1"/>
</dbReference>
<dbReference type="OrthoDB" id="9808735at2"/>
<reference evidence="3 4" key="1">
    <citation type="submission" date="2018-12" db="EMBL/GenBank/DDBJ databases">
        <title>Complete genome of Nonlabens sp. MJ115.</title>
        <authorList>
            <person name="Choi H.S."/>
            <person name="Jung J."/>
        </authorList>
    </citation>
    <scope>NUCLEOTIDE SEQUENCE [LARGE SCALE GENOMIC DNA]</scope>
    <source>
        <strain evidence="3 4">MJ115</strain>
    </source>
</reference>
<gene>
    <name evidence="3" type="ORF">EJ995_12130</name>
</gene>
<dbReference type="Proteomes" id="UP000279600">
    <property type="component" value="Chromosome"/>
</dbReference>
<dbReference type="InterPro" id="IPR036873">
    <property type="entry name" value="Rhodanese-like_dom_sf"/>
</dbReference>
<feature type="signal peptide" evidence="1">
    <location>
        <begin position="1"/>
        <end position="24"/>
    </location>
</feature>
<dbReference type="RefSeq" id="WP_126448650.1">
    <property type="nucleotide sequence ID" value="NZ_CP034549.1"/>
</dbReference>
<evidence type="ECO:0000259" key="2">
    <source>
        <dbReference type="PROSITE" id="PS50206"/>
    </source>
</evidence>
<feature type="domain" description="Rhodanese" evidence="2">
    <location>
        <begin position="40"/>
        <end position="130"/>
    </location>
</feature>
<dbReference type="Gene3D" id="3.40.250.10">
    <property type="entry name" value="Rhodanese-like domain"/>
    <property type="match status" value="1"/>
</dbReference>
<protein>
    <submittedName>
        <fullName evidence="3">Rhodanese-like domain-containing protein</fullName>
    </submittedName>
</protein>
<dbReference type="KEGG" id="noj:EJ995_12130"/>
<sequence length="134" mass="15020">MSNIIRAVLAIAFIIALVSCSKDAATVTQISVEEAETLIELDDVQLIDVRSAVQYDKKRLDGAINIDVEDERFNRLLENMDKDEPVLLYCNQGNKSARCSQILEDRGFTKIYDIDGGLAKWEASGRKVIVKEIE</sequence>